<evidence type="ECO:0008006" key="7">
    <source>
        <dbReference type="Google" id="ProtNLM"/>
    </source>
</evidence>
<protein>
    <recommendedName>
        <fullName evidence="7">Glycosyltransferase family 92 protein</fullName>
    </recommendedName>
</protein>
<keyword evidence="4" id="KW-0472">Membrane</keyword>
<accession>A0ABD3NQV1</accession>
<gene>
    <name evidence="5" type="ORF">ACHAWO_003330</name>
</gene>
<dbReference type="PANTHER" id="PTHR21461:SF69">
    <property type="entry name" value="GLYCOSYLTRANSFERASE FAMILY 92 PROTEIN"/>
    <property type="match status" value="1"/>
</dbReference>
<comment type="subcellular location">
    <subcellularLocation>
        <location evidence="1">Membrane</location>
        <topology evidence="1">Single-pass membrane protein</topology>
    </subcellularLocation>
</comment>
<comment type="caution">
    <text evidence="5">The sequence shown here is derived from an EMBL/GenBank/DDBJ whole genome shotgun (WGS) entry which is preliminary data.</text>
</comment>
<keyword evidence="3 4" id="KW-1133">Transmembrane helix</keyword>
<name>A0ABD3NQV1_9STRA</name>
<dbReference type="Proteomes" id="UP001530400">
    <property type="component" value="Unassembled WGS sequence"/>
</dbReference>
<evidence type="ECO:0000313" key="6">
    <source>
        <dbReference type="Proteomes" id="UP001530400"/>
    </source>
</evidence>
<evidence type="ECO:0000256" key="3">
    <source>
        <dbReference type="ARBA" id="ARBA00022989"/>
    </source>
</evidence>
<dbReference type="EMBL" id="JALLPJ020000993">
    <property type="protein sequence ID" value="KAL3778302.1"/>
    <property type="molecule type" value="Genomic_DNA"/>
</dbReference>
<sequence length="1316" mass="149968">MMKTNPHYRGSYNWQGDASKQWKLLPSKCAQVKRAKVKAKPTVAAALFLVALSISVSTWYLGAVQDTLEEKLSIGTKSVVRWPIRDDGNIDAIPPNDQSSLPDGCDWSCYVENYDDLYSMKDSPELAVSHWFNHGEAEGRDCTCKRLPSDCNWQCYLDNYQDLNHLVRTKLSAIQHFLTHGIAEERDCTCQPTFRAKTTNDTAAICVIASEEEIYIDEWLDFHLSIGFHHIYVYDNSDGNDLGHGWLSRRPRLANKVTIHYLPGKGMQMAAYRHCLKNHMRPKGYGWVAFMDVDEFLVLKKHTNVVDFLLEYAKQGSISLNWELYGWDGRLQFSPKPVTKRFQGNSNVGENAHVKTISNVDAILPGQPTNPHYVLLIDGQQQLDTDGDIVADKWKNDRRPTDVAVINHYHTKSHKEYIDKRSRSDLSGNLLSSTVLQNVAAAKTENLMLHTETTDGIAWSALVSKNNKYKIFDSPELYSQQPSSHQSTIPIVICAIVTSQEAYIDEWVDYHLALGISLQLIDSSDAFWMRQWSDERRMNSLAEVVHFPGNASSPEFIAKAYARCMEDNVKMHKKVLLMEVNDFLMPDRSLERELHTNNQTHDHQNCVANITKIKRVLFGNGKQVVYDPLPVTKRFQHRVRIRKNSTMTKPILFTSSVMTEHDILKYITTGDLESDQCAVGSNDLVAYHYTRSHKECKQQRGNDRLCKLTGDIEDTSGWGQMLLRYEDYQSVMAANASHDLKAASWAPDESQVERAHAAPDTSQWVIGDNPPVQTAPKSAHPTFRSKTTNDTAAICVIASEEEIYIDEWLDFHLSIGFHHIYVYDNSDGNDLDHGWLSRRPRLANKVTIHYLPGEGMQMPAYQHCLENHMRPEGYRWVAFMDVDEFLVLKKHTNVVDFLLEYAKQGSIALNWELYGWDGKLQFSPKPVTKRFRGISSDGANAHVKIISNVDAILPGQPTNPHYVLLIDGQQQLDTDGDIVADKWKNDRRPTDVAVINHYHTKRGRPDLSGDLLHSTILQNIAEAERGDNLLDTDTTDGIAWNILVSKNNKYKIFDSQELYSQQPSSHQSTIPIVTCAIITSQEAYIDEWVDYHLALGISLQLIDSSDAFWMRQWSDDKQMNSSAEVVHFPGNASSPEFTAKAYARCMEDNVKMHRKVLLMEVNDFLMPARLLDRDFNKNNQTHDNQSCILNTTTIRRVLFGNGKQVVYDPLPVTKRFQHRVRIRKNSTMTKPILFTSSVMTEHDILKYITTGDLESDQCAVGSNDLVAYHYTRSHKECKQQRGNDRLCKLTGDIEDTSGWGQVQKVLPIYSEYNGFI</sequence>
<proteinExistence type="predicted"/>
<dbReference type="PANTHER" id="PTHR21461">
    <property type="entry name" value="GLYCOSYLTRANSFERASE FAMILY 92 PROTEIN"/>
    <property type="match status" value="1"/>
</dbReference>
<feature type="transmembrane region" description="Helical" evidence="4">
    <location>
        <begin position="43"/>
        <end position="62"/>
    </location>
</feature>
<organism evidence="5 6">
    <name type="scientific">Cyclotella atomus</name>
    <dbReference type="NCBI Taxonomy" id="382360"/>
    <lineage>
        <taxon>Eukaryota</taxon>
        <taxon>Sar</taxon>
        <taxon>Stramenopiles</taxon>
        <taxon>Ochrophyta</taxon>
        <taxon>Bacillariophyta</taxon>
        <taxon>Coscinodiscophyceae</taxon>
        <taxon>Thalassiosirophycidae</taxon>
        <taxon>Stephanodiscales</taxon>
        <taxon>Stephanodiscaceae</taxon>
        <taxon>Cyclotella</taxon>
    </lineage>
</organism>
<evidence type="ECO:0000256" key="2">
    <source>
        <dbReference type="ARBA" id="ARBA00022692"/>
    </source>
</evidence>
<reference evidence="5 6" key="1">
    <citation type="submission" date="2024-10" db="EMBL/GenBank/DDBJ databases">
        <title>Updated reference genomes for cyclostephanoid diatoms.</title>
        <authorList>
            <person name="Roberts W.R."/>
            <person name="Alverson A.J."/>
        </authorList>
    </citation>
    <scope>NUCLEOTIDE SEQUENCE [LARGE SCALE GENOMIC DNA]</scope>
    <source>
        <strain evidence="5 6">AJA010-31</strain>
    </source>
</reference>
<dbReference type="Pfam" id="PF13704">
    <property type="entry name" value="Glyco_tranf_2_4"/>
    <property type="match status" value="2"/>
</dbReference>
<evidence type="ECO:0000256" key="1">
    <source>
        <dbReference type="ARBA" id="ARBA00004167"/>
    </source>
</evidence>
<evidence type="ECO:0000313" key="5">
    <source>
        <dbReference type="EMBL" id="KAL3778302.1"/>
    </source>
</evidence>
<dbReference type="GO" id="GO:0016020">
    <property type="term" value="C:membrane"/>
    <property type="evidence" value="ECO:0007669"/>
    <property type="project" value="UniProtKB-SubCell"/>
</dbReference>
<keyword evidence="2 4" id="KW-0812">Transmembrane</keyword>
<evidence type="ECO:0000256" key="4">
    <source>
        <dbReference type="SAM" id="Phobius"/>
    </source>
</evidence>
<keyword evidence="6" id="KW-1185">Reference proteome</keyword>